<dbReference type="InterPro" id="IPR027417">
    <property type="entry name" value="P-loop_NTPase"/>
</dbReference>
<dbReference type="InterPro" id="IPR038005">
    <property type="entry name" value="RX-like_CC"/>
</dbReference>
<dbReference type="Gramene" id="KQK02719">
    <property type="protein sequence ID" value="KQK02719"/>
    <property type="gene ID" value="BRADI_2g03260v3"/>
</dbReference>
<dbReference type="Pfam" id="PF00931">
    <property type="entry name" value="NB-ARC"/>
    <property type="match status" value="1"/>
</dbReference>
<feature type="domain" description="R13L1/DRL21-like LRR repeat region" evidence="12">
    <location>
        <begin position="670"/>
        <end position="801"/>
    </location>
</feature>
<dbReference type="OMA" id="WIRSEPE"/>
<dbReference type="InterPro" id="IPR058922">
    <property type="entry name" value="WHD_DRP"/>
</dbReference>
<dbReference type="OrthoDB" id="665430at2759"/>
<dbReference type="GO" id="GO:0098542">
    <property type="term" value="P:defense response to other organism"/>
    <property type="evidence" value="ECO:0000318"/>
    <property type="project" value="GO_Central"/>
</dbReference>
<name>I1HC14_BRADI</name>
<dbReference type="InterPro" id="IPR036388">
    <property type="entry name" value="WH-like_DNA-bd_sf"/>
</dbReference>
<dbReference type="InterPro" id="IPR056789">
    <property type="entry name" value="LRR_R13L1-DRL21"/>
</dbReference>
<gene>
    <name evidence="14" type="primary">LOC100823573</name>
    <name evidence="13" type="ORF">BRADI_2g03260v3</name>
</gene>
<dbReference type="Gene3D" id="3.40.50.300">
    <property type="entry name" value="P-loop containing nucleotide triphosphate hydrolases"/>
    <property type="match status" value="1"/>
</dbReference>
<dbReference type="Gene3D" id="1.10.10.10">
    <property type="entry name" value="Winged helix-like DNA-binding domain superfamily/Winged helix DNA-binding domain"/>
    <property type="match status" value="1"/>
</dbReference>
<dbReference type="eggNOG" id="KOG4658">
    <property type="taxonomic scope" value="Eukaryota"/>
</dbReference>
<dbReference type="Gene3D" id="1.20.5.4130">
    <property type="match status" value="1"/>
</dbReference>
<dbReference type="Pfam" id="PF25019">
    <property type="entry name" value="LRR_R13L1-DRL21"/>
    <property type="match status" value="1"/>
</dbReference>
<dbReference type="GO" id="GO:0043531">
    <property type="term" value="F:ADP binding"/>
    <property type="evidence" value="ECO:0007669"/>
    <property type="project" value="InterPro"/>
</dbReference>
<dbReference type="PRINTS" id="PR00364">
    <property type="entry name" value="DISEASERSIST"/>
</dbReference>
<evidence type="ECO:0008006" key="16">
    <source>
        <dbReference type="Google" id="ProtNLM"/>
    </source>
</evidence>
<dbReference type="KEGG" id="bdi:100823573"/>
<feature type="domain" description="Disease resistance R13L4/SHOC-2-like LRR" evidence="11">
    <location>
        <begin position="522"/>
        <end position="617"/>
    </location>
</feature>
<dbReference type="SUPFAM" id="SSF52540">
    <property type="entry name" value="P-loop containing nucleoside triphosphate hydrolases"/>
    <property type="match status" value="1"/>
</dbReference>
<feature type="domain" description="Disease resistance N-terminal" evidence="9">
    <location>
        <begin position="9"/>
        <end position="94"/>
    </location>
</feature>
<dbReference type="AlphaFoldDB" id="I1HC14"/>
<dbReference type="CDD" id="cd14798">
    <property type="entry name" value="RX-CC_like"/>
    <property type="match status" value="1"/>
</dbReference>
<feature type="domain" description="NB-ARC" evidence="8">
    <location>
        <begin position="172"/>
        <end position="334"/>
    </location>
</feature>
<evidence type="ECO:0000256" key="7">
    <source>
        <dbReference type="ARBA" id="ARBA00023054"/>
    </source>
</evidence>
<accession>I1HC14</accession>
<keyword evidence="5" id="KW-0611">Plant defense</keyword>
<protein>
    <recommendedName>
        <fullName evidence="16">NB-ARC domain-containing protein</fullName>
    </recommendedName>
</protein>
<evidence type="ECO:0000259" key="11">
    <source>
        <dbReference type="Pfam" id="PF23598"/>
    </source>
</evidence>
<evidence type="ECO:0000256" key="3">
    <source>
        <dbReference type="ARBA" id="ARBA00022737"/>
    </source>
</evidence>
<dbReference type="InterPro" id="IPR002182">
    <property type="entry name" value="NB-ARC"/>
</dbReference>
<dbReference type="RefSeq" id="XP_014755253.1">
    <property type="nucleotide sequence ID" value="XM_014899767.2"/>
</dbReference>
<proteinExistence type="inferred from homology"/>
<dbReference type="EMBL" id="CM000881">
    <property type="protein sequence ID" value="KQK02719.1"/>
    <property type="molecule type" value="Genomic_DNA"/>
</dbReference>
<sequence>MATVLDGLVSSSLRKLTQLLEEEVVMTLYVGRDIKKLKQNLECFRAVRQDAEDQAMRDASINLWWKRISDVMFNVDDVIDLFMVHSHMRHRSSSYCFMFSCFAKLLDDHRVATRIRSINIELDDIRRTSEMFTPGILRSPQPQIKSVNTSQTAPIVEPGLVGAAIRRDVDSIVDEILTRCHNKEPSVLGLEGMGGIGKTTLAQKIYNDQRILGRFQIHIWLCISETYNETELLKQVIRMAGGNYDKEESNAELLPILRDTIKGKSVFLVLDNMLQPDVWINLLQSPFYGALIACILVTTRSKEVLQRMHAAYTHYVKRMGEDDGLMLLMKDSFPPSGSIFKELGRAIVKKCDGLPLAIKVVAGVLSTRRTAAEWKSIRDSKWSVQGLPKELGDALYLSYSNLPPQLKQCFRWCALLPPNFVIRRDAVAYWWATEGFVREEHVNSIYETAEGYYLELIRRNLLQPRPEFIDKGESTMHDLLRSLGQHLAKDHSLFMNVKNDHSLFMNVENSGALPNLRRLGISNAVEELPALHDHKCLRTLVVFDNKNFKSVHTDILGMLQHIRVLILCGTGIQYIPESVGNLVLLKLLDLSFTEIKKLPESTGNLISLEYLRLCGCHELHSLPATLMRLHKISYLELEHTALDHVPKGIANFQQLYNLRGVFESGSGFRLDELRRLPNIQRLWVEQLEKAEPRGELVLKNSSLRELGLGCTFGMSTHDRTCYEANEIERIQKVFDMLIPSLSLVYIFLVGFPGTMFPEWIRSEPELHMPNLCHMHLCDCMSCSELPPAGQIPLLQVLKIEGADAVKTIGAGLLGRGVGSPPVFFPDLVLLLIIRMCNLERWSLDTGNPCDNIEGNSQHLSLMPKLDRLLLLDCPKLEALPPGFFKNLKRIHIEGAHKLQEVVDLPEVVWLKVKNNSCMKKISNLFNLQDLFAQDCPALDQAENLLSLKRVYMVGCQHEQQFKRCLVPGEEQGVLVYVAADGHNIFPDESLYS</sequence>
<evidence type="ECO:0000313" key="15">
    <source>
        <dbReference type="Proteomes" id="UP000008810"/>
    </source>
</evidence>
<evidence type="ECO:0000256" key="4">
    <source>
        <dbReference type="ARBA" id="ARBA00022741"/>
    </source>
</evidence>
<dbReference type="GeneID" id="100823573"/>
<dbReference type="EnsemblPlants" id="KQK02719">
    <property type="protein sequence ID" value="KQK02719"/>
    <property type="gene ID" value="BRADI_2g03260v3"/>
</dbReference>
<feature type="domain" description="Disease resistance protein winged helix" evidence="10">
    <location>
        <begin position="417"/>
        <end position="483"/>
    </location>
</feature>
<evidence type="ECO:0000256" key="5">
    <source>
        <dbReference type="ARBA" id="ARBA00022821"/>
    </source>
</evidence>
<dbReference type="InterPro" id="IPR055414">
    <property type="entry name" value="LRR_R13L4/SHOC2-like"/>
</dbReference>
<dbReference type="Pfam" id="PF23559">
    <property type="entry name" value="WHD_DRP"/>
    <property type="match status" value="1"/>
</dbReference>
<keyword evidence="4" id="KW-0547">Nucleotide-binding</keyword>
<evidence type="ECO:0000313" key="14">
    <source>
        <dbReference type="EnsemblPlants" id="KQK02719"/>
    </source>
</evidence>
<dbReference type="STRING" id="15368.I1HC14"/>
<dbReference type="RefSeq" id="XP_010230458.1">
    <property type="nucleotide sequence ID" value="XM_010232156.3"/>
</dbReference>
<dbReference type="PANTHER" id="PTHR36766">
    <property type="entry name" value="PLANT BROAD-SPECTRUM MILDEW RESISTANCE PROTEIN RPW8"/>
    <property type="match status" value="1"/>
</dbReference>
<dbReference type="InterPro" id="IPR032675">
    <property type="entry name" value="LRR_dom_sf"/>
</dbReference>
<dbReference type="Pfam" id="PF23598">
    <property type="entry name" value="LRR_14"/>
    <property type="match status" value="1"/>
</dbReference>
<reference evidence="13" key="2">
    <citation type="submission" date="2017-06" db="EMBL/GenBank/DDBJ databases">
        <title>WGS assembly of Brachypodium distachyon.</title>
        <authorList>
            <consortium name="The International Brachypodium Initiative"/>
            <person name="Lucas S."/>
            <person name="Harmon-Smith M."/>
            <person name="Lail K."/>
            <person name="Tice H."/>
            <person name="Grimwood J."/>
            <person name="Bruce D."/>
            <person name="Barry K."/>
            <person name="Shu S."/>
            <person name="Lindquist E."/>
            <person name="Wang M."/>
            <person name="Pitluck S."/>
            <person name="Vogel J.P."/>
            <person name="Garvin D.F."/>
            <person name="Mockler T.C."/>
            <person name="Schmutz J."/>
            <person name="Rokhsar D."/>
            <person name="Bevan M.W."/>
        </authorList>
    </citation>
    <scope>NUCLEOTIDE SEQUENCE</scope>
    <source>
        <strain evidence="13">Bd21</strain>
    </source>
</reference>
<evidence type="ECO:0000259" key="9">
    <source>
        <dbReference type="Pfam" id="PF18052"/>
    </source>
</evidence>
<keyword evidence="15" id="KW-1185">Reference proteome</keyword>
<comment type="similarity">
    <text evidence="1">Belongs to the disease resistance NB-LRR family.</text>
</comment>
<evidence type="ECO:0000256" key="1">
    <source>
        <dbReference type="ARBA" id="ARBA00008894"/>
    </source>
</evidence>
<dbReference type="Gene3D" id="3.80.10.10">
    <property type="entry name" value="Ribonuclease Inhibitor"/>
    <property type="match status" value="1"/>
</dbReference>
<dbReference type="SUPFAM" id="SSF52058">
    <property type="entry name" value="L domain-like"/>
    <property type="match status" value="1"/>
</dbReference>
<evidence type="ECO:0000313" key="13">
    <source>
        <dbReference type="EMBL" id="KQK02719.1"/>
    </source>
</evidence>
<evidence type="ECO:0000259" key="10">
    <source>
        <dbReference type="Pfam" id="PF23559"/>
    </source>
</evidence>
<keyword evidence="3" id="KW-0677">Repeat</keyword>
<dbReference type="Proteomes" id="UP000008810">
    <property type="component" value="Chromosome 2"/>
</dbReference>
<reference evidence="14" key="3">
    <citation type="submission" date="2018-08" db="UniProtKB">
        <authorList>
            <consortium name="EnsemblPlants"/>
        </authorList>
    </citation>
    <scope>IDENTIFICATION</scope>
    <source>
        <strain evidence="14">cv. Bd21</strain>
    </source>
</reference>
<dbReference type="InterPro" id="IPR041118">
    <property type="entry name" value="Rx_N"/>
</dbReference>
<reference evidence="13 14" key="1">
    <citation type="journal article" date="2010" name="Nature">
        <title>Genome sequencing and analysis of the model grass Brachypodium distachyon.</title>
        <authorList>
            <consortium name="International Brachypodium Initiative"/>
        </authorList>
    </citation>
    <scope>NUCLEOTIDE SEQUENCE [LARGE SCALE GENOMIC DNA]</scope>
    <source>
        <strain evidence="13">Bd21</strain>
        <strain evidence="14">cv. Bd21</strain>
    </source>
</reference>
<organism evidence="13">
    <name type="scientific">Brachypodium distachyon</name>
    <name type="common">Purple false brome</name>
    <name type="synonym">Trachynia distachya</name>
    <dbReference type="NCBI Taxonomy" id="15368"/>
    <lineage>
        <taxon>Eukaryota</taxon>
        <taxon>Viridiplantae</taxon>
        <taxon>Streptophyta</taxon>
        <taxon>Embryophyta</taxon>
        <taxon>Tracheophyta</taxon>
        <taxon>Spermatophyta</taxon>
        <taxon>Magnoliopsida</taxon>
        <taxon>Liliopsida</taxon>
        <taxon>Poales</taxon>
        <taxon>Poaceae</taxon>
        <taxon>BOP clade</taxon>
        <taxon>Pooideae</taxon>
        <taxon>Stipodae</taxon>
        <taxon>Brachypodieae</taxon>
        <taxon>Brachypodium</taxon>
    </lineage>
</organism>
<evidence type="ECO:0000256" key="6">
    <source>
        <dbReference type="ARBA" id="ARBA00022840"/>
    </source>
</evidence>
<dbReference type="PANTHER" id="PTHR36766:SF33">
    <property type="entry name" value="NB-ARC DOMAIN-CONTAINING PROTEIN"/>
    <property type="match status" value="1"/>
</dbReference>
<evidence type="ECO:0000259" key="8">
    <source>
        <dbReference type="Pfam" id="PF00931"/>
    </source>
</evidence>
<dbReference type="HOGENOM" id="CLU_000837_8_6_1"/>
<dbReference type="GO" id="GO:0005524">
    <property type="term" value="F:ATP binding"/>
    <property type="evidence" value="ECO:0007669"/>
    <property type="project" value="UniProtKB-KW"/>
</dbReference>
<keyword evidence="2" id="KW-0433">Leucine-rich repeat</keyword>
<keyword evidence="7" id="KW-0175">Coiled coil</keyword>
<evidence type="ECO:0000259" key="12">
    <source>
        <dbReference type="Pfam" id="PF25019"/>
    </source>
</evidence>
<evidence type="ECO:0000256" key="2">
    <source>
        <dbReference type="ARBA" id="ARBA00022614"/>
    </source>
</evidence>
<dbReference type="Pfam" id="PF18052">
    <property type="entry name" value="Rx_N"/>
    <property type="match status" value="1"/>
</dbReference>
<keyword evidence="6" id="KW-0067">ATP-binding</keyword>